<dbReference type="PANTHER" id="PTHR43123:SF1">
    <property type="entry name" value="POLYSACCHARIDE DEACETYLASE-RELATED"/>
    <property type="match status" value="1"/>
</dbReference>
<dbReference type="Pfam" id="PF01522">
    <property type="entry name" value="Polysacc_deac_1"/>
    <property type="match status" value="1"/>
</dbReference>
<reference evidence="2" key="1">
    <citation type="submission" date="2018-05" db="EMBL/GenBank/DDBJ databases">
        <authorList>
            <person name="Lanie J.A."/>
            <person name="Ng W.-L."/>
            <person name="Kazmierczak K.M."/>
            <person name="Andrzejewski T.M."/>
            <person name="Davidsen T.M."/>
            <person name="Wayne K.J."/>
            <person name="Tettelin H."/>
            <person name="Glass J.I."/>
            <person name="Rusch D."/>
            <person name="Podicherti R."/>
            <person name="Tsui H.-C.T."/>
            <person name="Winkler M.E."/>
        </authorList>
    </citation>
    <scope>NUCLEOTIDE SEQUENCE</scope>
</reference>
<protein>
    <recommendedName>
        <fullName evidence="1">NodB homology domain-containing protein</fullName>
    </recommendedName>
</protein>
<evidence type="ECO:0000313" key="2">
    <source>
        <dbReference type="EMBL" id="SVB40860.1"/>
    </source>
</evidence>
<evidence type="ECO:0000259" key="1">
    <source>
        <dbReference type="PROSITE" id="PS51677"/>
    </source>
</evidence>
<dbReference type="PANTHER" id="PTHR43123">
    <property type="entry name" value="POLYSACCHARIDE DEACETYLASE-RELATED"/>
    <property type="match status" value="1"/>
</dbReference>
<dbReference type="InterPro" id="IPR002509">
    <property type="entry name" value="NODB_dom"/>
</dbReference>
<gene>
    <name evidence="2" type="ORF">METZ01_LOCUS193714</name>
</gene>
<accession>A0A382DQX8</accession>
<sequence>MLAQPLLRPTGGLLSTERDFIGYGQTSPQVRWPNDAKIAISVVINYEEGSEYSLLDGSPHHETNNEVASPIPTDQRDLYNESFFEYGSRVGVWRILDLLDRYQVKSTFFSCALAMERNPEVAKEVIARGHEVCGHGYRWEEYHLMDKEAERRAIQMTIESLTKTTGERPLGWFTRYGPSINTRDLVVQEGGFLYDSGSMNDDIPYYVTVQEKPWLVVPYSFETNDARFWRGGLVSIEGFYEYLKETFDCLYEEGQTHPKMMSVGLHCRITGRPGRSQAVRKFLEYASGFPDVWFARRIDIARWWQEHYGQ</sequence>
<name>A0A382DQX8_9ZZZZ</name>
<dbReference type="GO" id="GO:0005975">
    <property type="term" value="P:carbohydrate metabolic process"/>
    <property type="evidence" value="ECO:0007669"/>
    <property type="project" value="InterPro"/>
</dbReference>
<dbReference type="Gene3D" id="3.20.20.370">
    <property type="entry name" value="Glycoside hydrolase/deacetylase"/>
    <property type="match status" value="1"/>
</dbReference>
<proteinExistence type="predicted"/>
<organism evidence="2">
    <name type="scientific">marine metagenome</name>
    <dbReference type="NCBI Taxonomy" id="408172"/>
    <lineage>
        <taxon>unclassified sequences</taxon>
        <taxon>metagenomes</taxon>
        <taxon>ecological metagenomes</taxon>
    </lineage>
</organism>
<dbReference type="CDD" id="cd10977">
    <property type="entry name" value="CE4_PuuE_SpCDA1"/>
    <property type="match status" value="1"/>
</dbReference>
<dbReference type="AlphaFoldDB" id="A0A382DQX8"/>
<dbReference type="InterPro" id="IPR011330">
    <property type="entry name" value="Glyco_hydro/deAcase_b/a-brl"/>
</dbReference>
<dbReference type="PROSITE" id="PS51677">
    <property type="entry name" value="NODB"/>
    <property type="match status" value="1"/>
</dbReference>
<dbReference type="GO" id="GO:0016810">
    <property type="term" value="F:hydrolase activity, acting on carbon-nitrogen (but not peptide) bonds"/>
    <property type="evidence" value="ECO:0007669"/>
    <property type="project" value="InterPro"/>
</dbReference>
<feature type="domain" description="NodB homology" evidence="1">
    <location>
        <begin position="78"/>
        <end position="295"/>
    </location>
</feature>
<dbReference type="SUPFAM" id="SSF88713">
    <property type="entry name" value="Glycoside hydrolase/deacetylase"/>
    <property type="match status" value="1"/>
</dbReference>
<dbReference type="InterPro" id="IPR017625">
    <property type="entry name" value="PuuE"/>
</dbReference>
<dbReference type="EMBL" id="UINC01040669">
    <property type="protein sequence ID" value="SVB40860.1"/>
    <property type="molecule type" value="Genomic_DNA"/>
</dbReference>